<proteinExistence type="predicted"/>
<organism evidence="1">
    <name type="scientific">Cyprideis torosa</name>
    <dbReference type="NCBI Taxonomy" id="163714"/>
    <lineage>
        <taxon>Eukaryota</taxon>
        <taxon>Metazoa</taxon>
        <taxon>Ecdysozoa</taxon>
        <taxon>Arthropoda</taxon>
        <taxon>Crustacea</taxon>
        <taxon>Oligostraca</taxon>
        <taxon>Ostracoda</taxon>
        <taxon>Podocopa</taxon>
        <taxon>Podocopida</taxon>
        <taxon>Cytherocopina</taxon>
        <taxon>Cytheroidea</taxon>
        <taxon>Cytherideidae</taxon>
        <taxon>Cyprideis</taxon>
    </lineage>
</organism>
<name>A0A7R8WR88_9CRUS</name>
<dbReference type="EMBL" id="OB680981">
    <property type="protein sequence ID" value="CAD7236674.1"/>
    <property type="molecule type" value="Genomic_DNA"/>
</dbReference>
<sequence>MNAGSKIEAFIRNIPCVLVS</sequence>
<evidence type="ECO:0000313" key="1">
    <source>
        <dbReference type="EMBL" id="CAD7236674.1"/>
    </source>
</evidence>
<accession>A0A7R8WR88</accession>
<reference evidence="1" key="1">
    <citation type="submission" date="2020-11" db="EMBL/GenBank/DDBJ databases">
        <authorList>
            <person name="Tran Van P."/>
        </authorList>
    </citation>
    <scope>NUCLEOTIDE SEQUENCE</scope>
</reference>
<dbReference type="AlphaFoldDB" id="A0A7R8WR88"/>
<protein>
    <submittedName>
        <fullName evidence="1">Uncharacterized protein</fullName>
    </submittedName>
</protein>
<gene>
    <name evidence="1" type="ORF">CTOB1V02_LOCUS14489</name>
</gene>